<dbReference type="RefSeq" id="XP_025359216.1">
    <property type="nucleotide sequence ID" value="XM_025508577.1"/>
</dbReference>
<dbReference type="AlphaFoldDB" id="A0A316UI65"/>
<gene>
    <name evidence="1" type="ORF">BDZ90DRAFT_263148</name>
</gene>
<dbReference type="Proteomes" id="UP000245884">
    <property type="component" value="Unassembled WGS sequence"/>
</dbReference>
<accession>A0A316UI65</accession>
<evidence type="ECO:0000313" key="2">
    <source>
        <dbReference type="Proteomes" id="UP000245884"/>
    </source>
</evidence>
<evidence type="ECO:0000313" key="1">
    <source>
        <dbReference type="EMBL" id="PWN24604.1"/>
    </source>
</evidence>
<reference evidence="1 2" key="1">
    <citation type="journal article" date="2018" name="Mol. Biol. Evol.">
        <title>Broad Genomic Sampling Reveals a Smut Pathogenic Ancestry of the Fungal Clade Ustilaginomycotina.</title>
        <authorList>
            <person name="Kijpornyongpan T."/>
            <person name="Mondo S.J."/>
            <person name="Barry K."/>
            <person name="Sandor L."/>
            <person name="Lee J."/>
            <person name="Lipzen A."/>
            <person name="Pangilinan J."/>
            <person name="LaButti K."/>
            <person name="Hainaut M."/>
            <person name="Henrissat B."/>
            <person name="Grigoriev I.V."/>
            <person name="Spatafora J.W."/>
            <person name="Aime M.C."/>
        </authorList>
    </citation>
    <scope>NUCLEOTIDE SEQUENCE [LARGE SCALE GENOMIC DNA]</scope>
    <source>
        <strain evidence="1 2">MCA 5214</strain>
    </source>
</reference>
<protein>
    <submittedName>
        <fullName evidence="1">Uncharacterized protein</fullName>
    </submittedName>
</protein>
<sequence length="272" mass="30090">MSEQTAIVGREEIIDMVNHAFRTCRSSLLMASIMRAASEQPWPEVPALDDDWRGLLVAHAYRIAVLDHDIKAWAGCMEWVMPEPGEDEPKDMDDLEHFFNLILSATELLGRVVDSGREMLSKLSEAKRQAEERGECRATWTRPCVNSSPFTSDHTQHLDPPSLSSSTYVVPIQRSSEAPLETRGELNVKAGLSSADSMVPFFHAHKPTKEVVDAAVNDLAPLLQEAEDAVDFAEETWSRPCARQQLSLALELPSYVTTGAPSCFVMPTASPP</sequence>
<name>A0A316UI65_9BASI</name>
<dbReference type="GeneID" id="37030400"/>
<proteinExistence type="predicted"/>
<dbReference type="EMBL" id="KZ819680">
    <property type="protein sequence ID" value="PWN24604.1"/>
    <property type="molecule type" value="Genomic_DNA"/>
</dbReference>
<organism evidence="1 2">
    <name type="scientific">Jaminaea rosea</name>
    <dbReference type="NCBI Taxonomy" id="1569628"/>
    <lineage>
        <taxon>Eukaryota</taxon>
        <taxon>Fungi</taxon>
        <taxon>Dikarya</taxon>
        <taxon>Basidiomycota</taxon>
        <taxon>Ustilaginomycotina</taxon>
        <taxon>Exobasidiomycetes</taxon>
        <taxon>Microstromatales</taxon>
        <taxon>Microstromatales incertae sedis</taxon>
        <taxon>Jaminaea</taxon>
    </lineage>
</organism>
<keyword evidence="2" id="KW-1185">Reference proteome</keyword>